<dbReference type="PANTHER" id="PTHR33308">
    <property type="entry name" value="PEPTIDOGLYCAN HYDROLASE FLGJ"/>
    <property type="match status" value="1"/>
</dbReference>
<dbReference type="InterPro" id="IPR051056">
    <property type="entry name" value="Glycosyl_Hydrolase_73"/>
</dbReference>
<comment type="caution">
    <text evidence="5">The sequence shown here is derived from an EMBL/GenBank/DDBJ whole genome shotgun (WGS) entry which is preliminary data.</text>
</comment>
<dbReference type="Gene3D" id="2.10.70.40">
    <property type="entry name" value="peptidoglycan hydrolase"/>
    <property type="match status" value="1"/>
</dbReference>
<evidence type="ECO:0000256" key="3">
    <source>
        <dbReference type="SAM" id="MobiDB-lite"/>
    </source>
</evidence>
<dbReference type="InterPro" id="IPR019301">
    <property type="entry name" value="Flagellar_prot_FlgJ_N"/>
</dbReference>
<reference evidence="5 6" key="1">
    <citation type="submission" date="2018-05" db="EMBL/GenBank/DDBJ databases">
        <title>Abyssibacter profundi OUC007T gen. nov., sp. nov, a marine bacterium isolated from seawater of the Mariana Trench.</title>
        <authorList>
            <person name="Zhou S."/>
        </authorList>
    </citation>
    <scope>NUCLEOTIDE SEQUENCE [LARGE SCALE GENOMIC DNA]</scope>
    <source>
        <strain evidence="5 6">OUC007</strain>
    </source>
</reference>
<feature type="region of interest" description="Disordered" evidence="3">
    <location>
        <begin position="291"/>
        <end position="313"/>
    </location>
</feature>
<sequence length="313" mass="33547">MELQSPTLNPLGATANGGVERMAGQASAGQQAGDAKALREAALQFEALFTQMMLQSMRATEFGDDLSGNGGAMYRDMMDQAVAKDISKAGGLGLADLMIQQFQRQAGLTNESAPVRFDDIARSSLPTQGPRLTGGFESPEDFVSKLAPVVERAASKLGVDPRFVMAQAALETGWGQSVPVDAQGRSSHNLFGIKAHGAEQTVEVRTHEYIGGHRIDLTDSFRAYDSYEASVEDYVQFLQSQPRYADALAQAGDGERYAEGLQQAGYATDPRYAEKLKRIANGPMMESWTVDTPTTASRPHAGDHRLPAASAGV</sequence>
<dbReference type="Pfam" id="PF01832">
    <property type="entry name" value="Glucosaminidase"/>
    <property type="match status" value="1"/>
</dbReference>
<dbReference type="InterPro" id="IPR002901">
    <property type="entry name" value="MGlyc_endo_b_GlcNAc-like_dom"/>
</dbReference>
<keyword evidence="1" id="KW-1005">Bacterial flagellum biogenesis</keyword>
<gene>
    <name evidence="5" type="ORF">DEH80_15705</name>
</gene>
<proteinExistence type="predicted"/>
<dbReference type="AlphaFoldDB" id="A0A383XQ80"/>
<evidence type="ECO:0000259" key="4">
    <source>
        <dbReference type="SMART" id="SM00047"/>
    </source>
</evidence>
<dbReference type="Gene3D" id="1.10.530.10">
    <property type="match status" value="1"/>
</dbReference>
<keyword evidence="5" id="KW-0282">Flagellum</keyword>
<evidence type="ECO:0000313" key="6">
    <source>
        <dbReference type="Proteomes" id="UP000251800"/>
    </source>
</evidence>
<evidence type="ECO:0000256" key="1">
    <source>
        <dbReference type="ARBA" id="ARBA00022795"/>
    </source>
</evidence>
<dbReference type="EMBL" id="QEQK01000018">
    <property type="protein sequence ID" value="PWN54784.1"/>
    <property type="molecule type" value="Genomic_DNA"/>
</dbReference>
<accession>A0A383XQ80</accession>
<keyword evidence="2 5" id="KW-0378">Hydrolase</keyword>
<dbReference type="RefSeq" id="WP_109721470.1">
    <property type="nucleotide sequence ID" value="NZ_QEQK01000018.1"/>
</dbReference>
<dbReference type="SMART" id="SM00047">
    <property type="entry name" value="LYZ2"/>
    <property type="match status" value="1"/>
</dbReference>
<dbReference type="GO" id="GO:0044781">
    <property type="term" value="P:bacterial-type flagellum organization"/>
    <property type="evidence" value="ECO:0007669"/>
    <property type="project" value="UniProtKB-KW"/>
</dbReference>
<dbReference type="GO" id="GO:0004040">
    <property type="term" value="F:amidase activity"/>
    <property type="evidence" value="ECO:0007669"/>
    <property type="project" value="InterPro"/>
</dbReference>
<feature type="domain" description="Mannosyl-glycoprotein endo-beta-N-acetylglucosamidase-like" evidence="4">
    <location>
        <begin position="132"/>
        <end position="289"/>
    </location>
</feature>
<name>A0A383XQ80_9GAMM</name>
<evidence type="ECO:0000256" key="2">
    <source>
        <dbReference type="ARBA" id="ARBA00022801"/>
    </source>
</evidence>
<dbReference type="PANTHER" id="PTHR33308:SF9">
    <property type="entry name" value="PEPTIDOGLYCAN HYDROLASE FLGJ"/>
    <property type="match status" value="1"/>
</dbReference>
<keyword evidence="5" id="KW-0969">Cilium</keyword>
<dbReference type="GO" id="GO:0071973">
    <property type="term" value="P:bacterial-type flagellum-dependent cell motility"/>
    <property type="evidence" value="ECO:0007669"/>
    <property type="project" value="TreeGrafter"/>
</dbReference>
<organism evidence="5 6">
    <name type="scientific">Abyssibacter profundi</name>
    <dbReference type="NCBI Taxonomy" id="2182787"/>
    <lineage>
        <taxon>Bacteria</taxon>
        <taxon>Pseudomonadati</taxon>
        <taxon>Pseudomonadota</taxon>
        <taxon>Gammaproteobacteria</taxon>
        <taxon>Chromatiales</taxon>
        <taxon>Oceanococcaceae</taxon>
        <taxon>Abyssibacter</taxon>
    </lineage>
</organism>
<keyword evidence="6" id="KW-1185">Reference proteome</keyword>
<dbReference type="OrthoDB" id="289937at2"/>
<dbReference type="PRINTS" id="PR01002">
    <property type="entry name" value="FLGFLGJ"/>
</dbReference>
<dbReference type="Pfam" id="PF10135">
    <property type="entry name" value="Rod-binding"/>
    <property type="match status" value="1"/>
</dbReference>
<protein>
    <submittedName>
        <fullName evidence="5">Flagellar assembly peptidoglycan hydrolase FlgJ</fullName>
    </submittedName>
</protein>
<keyword evidence="5" id="KW-0966">Cell projection</keyword>
<evidence type="ECO:0000313" key="5">
    <source>
        <dbReference type="EMBL" id="PWN54784.1"/>
    </source>
</evidence>
<dbReference type="Proteomes" id="UP000251800">
    <property type="component" value="Unassembled WGS sequence"/>
</dbReference>